<dbReference type="InterPro" id="IPR001867">
    <property type="entry name" value="OmpR/PhoB-type_DNA-bd"/>
</dbReference>
<proteinExistence type="inferred from homology"/>
<comment type="similarity">
    <text evidence="1">Belongs to the AfsR/DnrI/RedD regulatory family.</text>
</comment>
<protein>
    <recommendedName>
        <fullName evidence="7">OmpR/PhoB-type domain-containing protein</fullName>
    </recommendedName>
</protein>
<dbReference type="SMART" id="SM00862">
    <property type="entry name" value="Trans_reg_C"/>
    <property type="match status" value="1"/>
</dbReference>
<feature type="region of interest" description="Disordered" evidence="6">
    <location>
        <begin position="274"/>
        <end position="298"/>
    </location>
</feature>
<sequence length="298" mass="33788">MTRVDAGGRFPDELPDPHLREAKRLTIELFGRTAAWRNGAEVALGPTGQRTIFAMLAINVGRPVLRRELLDSLWPDSPPREAINIIQTYVKRLRRSLEPERPPRVSSGLLRRVSDGYALCADAEAIDLGRFRSKADLARSARRHGDDHRVWLLLDEALRIWHAPILADLPELAGHPLARVLEDERANAVCWYAEAALSQGNADEALVVVGQAAAVSPLDESLHAWLIRLYMAVGRRAEGLVTYHRIRQRLARELRLDPNPELEELHRMLKRRRTAGRRPTFQSLSSRQPVQLHRRGRS</sequence>
<dbReference type="EMBL" id="BOOZ01000021">
    <property type="protein sequence ID" value="GIJ10457.1"/>
    <property type="molecule type" value="Genomic_DNA"/>
</dbReference>
<feature type="DNA-binding region" description="OmpR/PhoB-type" evidence="5">
    <location>
        <begin position="17"/>
        <end position="121"/>
    </location>
</feature>
<evidence type="ECO:0000256" key="3">
    <source>
        <dbReference type="ARBA" id="ARBA00023125"/>
    </source>
</evidence>
<evidence type="ECO:0000313" key="9">
    <source>
        <dbReference type="Proteomes" id="UP000647017"/>
    </source>
</evidence>
<dbReference type="InterPro" id="IPR011990">
    <property type="entry name" value="TPR-like_helical_dom_sf"/>
</dbReference>
<dbReference type="RefSeq" id="WP_204008681.1">
    <property type="nucleotide sequence ID" value="NZ_BOOZ01000021.1"/>
</dbReference>
<evidence type="ECO:0000256" key="1">
    <source>
        <dbReference type="ARBA" id="ARBA00005820"/>
    </source>
</evidence>
<name>A0ABQ4HXT2_9ACTN</name>
<dbReference type="Proteomes" id="UP000647017">
    <property type="component" value="Unassembled WGS sequence"/>
</dbReference>
<dbReference type="CDD" id="cd15831">
    <property type="entry name" value="BTAD"/>
    <property type="match status" value="1"/>
</dbReference>
<accession>A0ABQ4HXT2</accession>
<keyword evidence="3 5" id="KW-0238">DNA-binding</keyword>
<dbReference type="PROSITE" id="PS51755">
    <property type="entry name" value="OMPR_PHOB"/>
    <property type="match status" value="1"/>
</dbReference>
<dbReference type="InterPro" id="IPR036388">
    <property type="entry name" value="WH-like_DNA-bd_sf"/>
</dbReference>
<dbReference type="Pfam" id="PF00486">
    <property type="entry name" value="Trans_reg_C"/>
    <property type="match status" value="1"/>
</dbReference>
<keyword evidence="4" id="KW-0804">Transcription</keyword>
<evidence type="ECO:0000313" key="8">
    <source>
        <dbReference type="EMBL" id="GIJ10457.1"/>
    </source>
</evidence>
<evidence type="ECO:0000256" key="2">
    <source>
        <dbReference type="ARBA" id="ARBA00023015"/>
    </source>
</evidence>
<gene>
    <name evidence="8" type="ORF">Van01_36710</name>
</gene>
<feature type="compositionally biased region" description="Polar residues" evidence="6">
    <location>
        <begin position="280"/>
        <end position="289"/>
    </location>
</feature>
<dbReference type="PANTHER" id="PTHR35807">
    <property type="entry name" value="TRANSCRIPTIONAL REGULATOR REDD-RELATED"/>
    <property type="match status" value="1"/>
</dbReference>
<keyword evidence="2" id="KW-0805">Transcription regulation</keyword>
<dbReference type="InterPro" id="IPR005158">
    <property type="entry name" value="BTAD"/>
</dbReference>
<dbReference type="SMART" id="SM01043">
    <property type="entry name" value="BTAD"/>
    <property type="match status" value="1"/>
</dbReference>
<dbReference type="Gene3D" id="1.25.40.10">
    <property type="entry name" value="Tetratricopeptide repeat domain"/>
    <property type="match status" value="1"/>
</dbReference>
<evidence type="ECO:0000256" key="4">
    <source>
        <dbReference type="ARBA" id="ARBA00023163"/>
    </source>
</evidence>
<feature type="domain" description="OmpR/PhoB-type" evidence="7">
    <location>
        <begin position="17"/>
        <end position="121"/>
    </location>
</feature>
<dbReference type="Pfam" id="PF03704">
    <property type="entry name" value="BTAD"/>
    <property type="match status" value="1"/>
</dbReference>
<dbReference type="Gene3D" id="1.10.10.10">
    <property type="entry name" value="Winged helix-like DNA-binding domain superfamily/Winged helix DNA-binding domain"/>
    <property type="match status" value="1"/>
</dbReference>
<evidence type="ECO:0000259" key="7">
    <source>
        <dbReference type="PROSITE" id="PS51755"/>
    </source>
</evidence>
<reference evidence="8 9" key="1">
    <citation type="submission" date="2021-01" db="EMBL/GenBank/DDBJ databases">
        <title>Whole genome shotgun sequence of Verrucosispora andamanensis NBRC 109075.</title>
        <authorList>
            <person name="Komaki H."/>
            <person name="Tamura T."/>
        </authorList>
    </citation>
    <scope>NUCLEOTIDE SEQUENCE [LARGE SCALE GENOMIC DNA]</scope>
    <source>
        <strain evidence="8 9">NBRC 109075</strain>
    </source>
</reference>
<dbReference type="SUPFAM" id="SSF46894">
    <property type="entry name" value="C-terminal effector domain of the bipartite response regulators"/>
    <property type="match status" value="1"/>
</dbReference>
<dbReference type="SUPFAM" id="SSF48452">
    <property type="entry name" value="TPR-like"/>
    <property type="match status" value="1"/>
</dbReference>
<comment type="caution">
    <text evidence="8">The sequence shown here is derived from an EMBL/GenBank/DDBJ whole genome shotgun (WGS) entry which is preliminary data.</text>
</comment>
<dbReference type="InterPro" id="IPR051677">
    <property type="entry name" value="AfsR-DnrI-RedD_regulator"/>
</dbReference>
<dbReference type="InterPro" id="IPR016032">
    <property type="entry name" value="Sig_transdc_resp-reg_C-effctor"/>
</dbReference>
<evidence type="ECO:0000256" key="6">
    <source>
        <dbReference type="SAM" id="MobiDB-lite"/>
    </source>
</evidence>
<evidence type="ECO:0000256" key="5">
    <source>
        <dbReference type="PROSITE-ProRule" id="PRU01091"/>
    </source>
</evidence>
<organism evidence="8 9">
    <name type="scientific">Micromonospora andamanensis</name>
    <dbReference type="NCBI Taxonomy" id="1287068"/>
    <lineage>
        <taxon>Bacteria</taxon>
        <taxon>Bacillati</taxon>
        <taxon>Actinomycetota</taxon>
        <taxon>Actinomycetes</taxon>
        <taxon>Micromonosporales</taxon>
        <taxon>Micromonosporaceae</taxon>
        <taxon>Micromonospora</taxon>
    </lineage>
</organism>
<dbReference type="PANTHER" id="PTHR35807:SF1">
    <property type="entry name" value="TRANSCRIPTIONAL REGULATOR REDD"/>
    <property type="match status" value="1"/>
</dbReference>
<keyword evidence="9" id="KW-1185">Reference proteome</keyword>